<accession>A0ABV8HPU3</accession>
<protein>
    <submittedName>
        <fullName evidence="2">AvrD family protein</fullName>
    </submittedName>
</protein>
<sequence length="353" mass="36752">MTVDSGRRLFLDSVDDYLGPSESRFFGSGYRRVGYTISDTVLVGTGGTGGTGASGASGASGGAGPSVRARAGISYPPDWSTKAEGDELRPHLSTIDALILAVRFAEFLARHTHGLGERQRSEVRLHRVDIKAGSSAVEDGLGDLPVSAAASGSAASADHPGTVISTYDCRVSGMKIRVELIHEAGLPVPAGPHVDAQLGSGYPGLYGSGFQRTRQLIRDVAVDVAAGSADATVDVVPPDAREFVAGGLEAAYGPAVSLIDSFVVALQLGQILLYETDGMKRGESNTLWMRRTTLTAGPAELRPAGGSSRETTSLEDAALVPAQGGLWRTATIVGDVRGVRTRCVVTHRLPDRA</sequence>
<evidence type="ECO:0000313" key="3">
    <source>
        <dbReference type="Proteomes" id="UP001595765"/>
    </source>
</evidence>
<proteinExistence type="predicted"/>
<evidence type="ECO:0000256" key="1">
    <source>
        <dbReference type="SAM" id="MobiDB-lite"/>
    </source>
</evidence>
<keyword evidence="3" id="KW-1185">Reference proteome</keyword>
<evidence type="ECO:0000313" key="2">
    <source>
        <dbReference type="EMBL" id="MFC4032354.1"/>
    </source>
</evidence>
<dbReference type="EMBL" id="JBHSBB010000010">
    <property type="protein sequence ID" value="MFC4032354.1"/>
    <property type="molecule type" value="Genomic_DNA"/>
</dbReference>
<reference evidence="3" key="1">
    <citation type="journal article" date="2019" name="Int. J. Syst. Evol. Microbiol.">
        <title>The Global Catalogue of Microorganisms (GCM) 10K type strain sequencing project: providing services to taxonomists for standard genome sequencing and annotation.</title>
        <authorList>
            <consortium name="The Broad Institute Genomics Platform"/>
            <consortium name="The Broad Institute Genome Sequencing Center for Infectious Disease"/>
            <person name="Wu L."/>
            <person name="Ma J."/>
        </authorList>
    </citation>
    <scope>NUCLEOTIDE SEQUENCE [LARGE SCALE GENOMIC DNA]</scope>
    <source>
        <strain evidence="3">CGMCC 4.7237</strain>
    </source>
</reference>
<name>A0ABV8HPU3_9ACTN</name>
<feature type="compositionally biased region" description="Gly residues" evidence="1">
    <location>
        <begin position="50"/>
        <end position="64"/>
    </location>
</feature>
<dbReference type="RefSeq" id="WP_386429248.1">
    <property type="nucleotide sequence ID" value="NZ_JBHSBB010000010.1"/>
</dbReference>
<feature type="region of interest" description="Disordered" evidence="1">
    <location>
        <begin position="50"/>
        <end position="71"/>
    </location>
</feature>
<organism evidence="2 3">
    <name type="scientific">Streptomyces polygonati</name>
    <dbReference type="NCBI Taxonomy" id="1617087"/>
    <lineage>
        <taxon>Bacteria</taxon>
        <taxon>Bacillati</taxon>
        <taxon>Actinomycetota</taxon>
        <taxon>Actinomycetes</taxon>
        <taxon>Kitasatosporales</taxon>
        <taxon>Streptomycetaceae</taxon>
        <taxon>Streptomyces</taxon>
    </lineage>
</organism>
<gene>
    <name evidence="2" type="ORF">ACFO3J_12785</name>
</gene>
<dbReference type="InterPro" id="IPR008799">
    <property type="entry name" value="Pseudomon_AvrD"/>
</dbReference>
<dbReference type="Proteomes" id="UP001595765">
    <property type="component" value="Unassembled WGS sequence"/>
</dbReference>
<dbReference type="Pfam" id="PF05655">
    <property type="entry name" value="AvrD"/>
    <property type="match status" value="1"/>
</dbReference>
<comment type="caution">
    <text evidence="2">The sequence shown here is derived from an EMBL/GenBank/DDBJ whole genome shotgun (WGS) entry which is preliminary data.</text>
</comment>